<evidence type="ECO:0000259" key="2">
    <source>
        <dbReference type="Pfam" id="PF14332"/>
    </source>
</evidence>
<feature type="compositionally biased region" description="Low complexity" evidence="1">
    <location>
        <begin position="363"/>
        <end position="374"/>
    </location>
</feature>
<dbReference type="Proteomes" id="UP000007575">
    <property type="component" value="Plasmid P1"/>
</dbReference>
<dbReference type="PATRIC" id="fig|745776.4.peg.3044"/>
<dbReference type="InterPro" id="IPR025497">
    <property type="entry name" value="PatA-like_N"/>
</dbReference>
<evidence type="ECO:0000313" key="4">
    <source>
        <dbReference type="Proteomes" id="UP000007575"/>
    </source>
</evidence>
<dbReference type="SUPFAM" id="SSF103196">
    <property type="entry name" value="Roadblock/LC7 domain"/>
    <property type="match status" value="1"/>
</dbReference>
<feature type="domain" description="PatA-like N-terminal" evidence="2">
    <location>
        <begin position="214"/>
        <end position="313"/>
    </location>
</feature>
<dbReference type="AlphaFoldDB" id="H8H0M4"/>
<dbReference type="EMBL" id="CP002192">
    <property type="protein sequence ID" value="AFD26893.1"/>
    <property type="molecule type" value="Genomic_DNA"/>
</dbReference>
<evidence type="ECO:0000256" key="1">
    <source>
        <dbReference type="SAM" id="MobiDB-lite"/>
    </source>
</evidence>
<dbReference type="KEGG" id="dgo:DGo_PA0007"/>
<gene>
    <name evidence="3" type="ordered locus">DGo_PA0007</name>
</gene>
<feature type="region of interest" description="Disordered" evidence="1">
    <location>
        <begin position="338"/>
        <end position="414"/>
    </location>
</feature>
<keyword evidence="4" id="KW-1185">Reference proteome</keyword>
<geneLocation type="plasmid" evidence="3 4">
    <name>P1</name>
</geneLocation>
<proteinExistence type="predicted"/>
<evidence type="ECO:0000313" key="3">
    <source>
        <dbReference type="EMBL" id="AFD26893.1"/>
    </source>
</evidence>
<keyword evidence="3" id="KW-0614">Plasmid</keyword>
<feature type="compositionally biased region" description="Pro residues" evidence="1">
    <location>
        <begin position="375"/>
        <end position="389"/>
    </location>
</feature>
<reference evidence="3 4" key="1">
    <citation type="journal article" date="2012" name="PLoS ONE">
        <title>Genome sequence and transcriptome analysis of the radioresistant bacterium Deinococcus gobiensis: insights into the extreme environmental adaptations.</title>
        <authorList>
            <person name="Yuan M."/>
            <person name="Chen M."/>
            <person name="Zhang W."/>
            <person name="Lu W."/>
            <person name="Wang J."/>
            <person name="Yang M."/>
            <person name="Zhao P."/>
            <person name="Tang R."/>
            <person name="Li X."/>
            <person name="Hao Y."/>
            <person name="Zhou Z."/>
            <person name="Zhan Y."/>
            <person name="Yu H."/>
            <person name="Teng C."/>
            <person name="Yan Y."/>
            <person name="Ping S."/>
            <person name="Wang Y."/>
            <person name="Lin M."/>
        </authorList>
    </citation>
    <scope>NUCLEOTIDE SEQUENCE [LARGE SCALE GENOMIC DNA]</scope>
    <source>
        <strain evidence="4">DSM 21396 / JCM 16679 / CGMCC 1.7299 / I-0</strain>
        <plasmid evidence="3">P1</plasmid>
    </source>
</reference>
<sequence length="537" mass="58165">MSFRHPDSPLPSRIDIRNRLALFPSQPRASAPDMRRKHFNEIKMSFRQRNVRGSHLYLRSPTGQAPSPPGWSFPQGVRRSEGMANQKSSLFLIADEQGRLSSHLSAQFAAAADWDIFTYACPAEAIRVDHQDAPNLAIVLCTRPDGQLPPDLIPLLEHAKHHWPLTFFVLGAEGSLPDVDVLLARFGDLPVVDLLDADATRQVVEREMANSHYGTVRGVPLPGFLQMMEWEHKTLGLRVTSGGRLGRLHLLEGKLVNAYSDQTRKTGEEAVLELLTWDEVTITIERSHHNRRGAPMKPLSALLMEAMRLKDERERGDAPLAPDDFLLDDMEGTVFFRRPRSSTEGLPKPQPATPAGTAPPAPGRSAAASLAAGAPAPPPPPSAAPPSVPTPATVIAPVPSLPASSPAPQPAGAPEVDMANVKETLNTAISSIDGAMAAALVDYESGMALGMAGSGLDLELAAAGNTEVVRAKMRTMDMLGIKGEIEDILITLQSQYHIIYIVPDRSLFLYLVLAKDKANLAMARYKLKSLVAALSIN</sequence>
<dbReference type="HOGENOM" id="CLU_506913_0_0_0"/>
<name>H8H0M4_DEIGI</name>
<feature type="compositionally biased region" description="Low complexity" evidence="1">
    <location>
        <begin position="390"/>
        <end position="404"/>
    </location>
</feature>
<feature type="compositionally biased region" description="Pro residues" evidence="1">
    <location>
        <begin position="348"/>
        <end position="362"/>
    </location>
</feature>
<dbReference type="OrthoDB" id="3781969at2"/>
<organism evidence="3 4">
    <name type="scientific">Deinococcus gobiensis (strain DSM 21396 / JCM 16679 / CGMCC 1.7299 / I-0)</name>
    <dbReference type="NCBI Taxonomy" id="745776"/>
    <lineage>
        <taxon>Bacteria</taxon>
        <taxon>Thermotogati</taxon>
        <taxon>Deinococcota</taxon>
        <taxon>Deinococci</taxon>
        <taxon>Deinococcales</taxon>
        <taxon>Deinococcaceae</taxon>
        <taxon>Deinococcus</taxon>
    </lineage>
</organism>
<protein>
    <submittedName>
        <fullName evidence="3">Putative secreted protein</fullName>
    </submittedName>
</protein>
<accession>H8H0M4</accession>
<dbReference type="Pfam" id="PF14332">
    <property type="entry name" value="DUF4388"/>
    <property type="match status" value="1"/>
</dbReference>